<feature type="domain" description="Retrotransposon gag" evidence="2">
    <location>
        <begin position="159"/>
        <end position="250"/>
    </location>
</feature>
<dbReference type="AlphaFoldDB" id="B9T5E2"/>
<dbReference type="Proteomes" id="UP000008311">
    <property type="component" value="Unassembled WGS sequence"/>
</dbReference>
<evidence type="ECO:0000313" key="3">
    <source>
        <dbReference type="EMBL" id="EEF28930.1"/>
    </source>
</evidence>
<dbReference type="Pfam" id="PF03732">
    <property type="entry name" value="Retrotrans_gag"/>
    <property type="match status" value="1"/>
</dbReference>
<proteinExistence type="predicted"/>
<keyword evidence="1" id="KW-0472">Membrane</keyword>
<gene>
    <name evidence="3" type="ORF">RCOM_0098510</name>
</gene>
<dbReference type="InterPro" id="IPR005162">
    <property type="entry name" value="Retrotrans_gag_dom"/>
</dbReference>
<dbReference type="eggNOG" id="ENOG502RYTD">
    <property type="taxonomic scope" value="Eukaryota"/>
</dbReference>
<sequence length="288" mass="33827">MSGCWSGLTYERDTNGDAIDYDQTPFKSFCAMLQSYYLDPFLLLVLLLALILWRQHQILKKLDNLKNHSREYTLVESSPRTDGGAVSRTISDHIQRLEATLREIAERISGFQTDYAKEISKVKLEFPRFIRIQEPAEWLHRIAQYFEYASIVEDQKVPLASFYLEEEANQWLQWLQRSYKQDEEEITWEIFKKELVSRFGPSEDSGEALSRVKQTGSLRDYIKEFERLSTRVENCPTKDLIQKFIGGLQEETAEYVRMYNPKTLHEMVQIARYAEVKLSRERHSSISG</sequence>
<protein>
    <recommendedName>
        <fullName evidence="2">Retrotransposon gag domain-containing protein</fullName>
    </recommendedName>
</protein>
<dbReference type="EMBL" id="EQ974522">
    <property type="protein sequence ID" value="EEF28930.1"/>
    <property type="molecule type" value="Genomic_DNA"/>
</dbReference>
<organism evidence="3 4">
    <name type="scientific">Ricinus communis</name>
    <name type="common">Castor bean</name>
    <dbReference type="NCBI Taxonomy" id="3988"/>
    <lineage>
        <taxon>Eukaryota</taxon>
        <taxon>Viridiplantae</taxon>
        <taxon>Streptophyta</taxon>
        <taxon>Embryophyta</taxon>
        <taxon>Tracheophyta</taxon>
        <taxon>Spermatophyta</taxon>
        <taxon>Magnoliopsida</taxon>
        <taxon>eudicotyledons</taxon>
        <taxon>Gunneridae</taxon>
        <taxon>Pentapetalae</taxon>
        <taxon>rosids</taxon>
        <taxon>fabids</taxon>
        <taxon>Malpighiales</taxon>
        <taxon>Euphorbiaceae</taxon>
        <taxon>Acalyphoideae</taxon>
        <taxon>Acalypheae</taxon>
        <taxon>Ricinus</taxon>
    </lineage>
</organism>
<keyword evidence="1" id="KW-1133">Transmembrane helix</keyword>
<accession>B9T5E2</accession>
<evidence type="ECO:0000313" key="4">
    <source>
        <dbReference type="Proteomes" id="UP000008311"/>
    </source>
</evidence>
<name>B9T5E2_RICCO</name>
<reference evidence="4" key="1">
    <citation type="journal article" date="2010" name="Nat. Biotechnol.">
        <title>Draft genome sequence of the oilseed species Ricinus communis.</title>
        <authorList>
            <person name="Chan A.P."/>
            <person name="Crabtree J."/>
            <person name="Zhao Q."/>
            <person name="Lorenzi H."/>
            <person name="Orvis J."/>
            <person name="Puiu D."/>
            <person name="Melake-Berhan A."/>
            <person name="Jones K.M."/>
            <person name="Redman J."/>
            <person name="Chen G."/>
            <person name="Cahoon E.B."/>
            <person name="Gedil M."/>
            <person name="Stanke M."/>
            <person name="Haas B.J."/>
            <person name="Wortman J.R."/>
            <person name="Fraser-Liggett C.M."/>
            <person name="Ravel J."/>
            <person name="Rabinowicz P.D."/>
        </authorList>
    </citation>
    <scope>NUCLEOTIDE SEQUENCE [LARGE SCALE GENOMIC DNA]</scope>
    <source>
        <strain evidence="4">cv. Hale</strain>
    </source>
</reference>
<evidence type="ECO:0000259" key="2">
    <source>
        <dbReference type="Pfam" id="PF03732"/>
    </source>
</evidence>
<keyword evidence="4" id="KW-1185">Reference proteome</keyword>
<dbReference type="InParanoid" id="B9T5E2"/>
<evidence type="ECO:0000256" key="1">
    <source>
        <dbReference type="SAM" id="Phobius"/>
    </source>
</evidence>
<feature type="transmembrane region" description="Helical" evidence="1">
    <location>
        <begin position="35"/>
        <end position="53"/>
    </location>
</feature>
<keyword evidence="1" id="KW-0812">Transmembrane</keyword>